<dbReference type="Pfam" id="PF21530">
    <property type="entry name" value="Pif1_2B_dom"/>
    <property type="match status" value="1"/>
</dbReference>
<protein>
    <recommendedName>
        <fullName evidence="1">ATP-dependent DNA helicase</fullName>
        <ecNumber evidence="1">5.6.2.3</ecNumber>
    </recommendedName>
</protein>
<organism evidence="5">
    <name type="scientific">Tanacetum cinerariifolium</name>
    <name type="common">Dalmatian daisy</name>
    <name type="synonym">Chrysanthemum cinerariifolium</name>
    <dbReference type="NCBI Taxonomy" id="118510"/>
    <lineage>
        <taxon>Eukaryota</taxon>
        <taxon>Viridiplantae</taxon>
        <taxon>Streptophyta</taxon>
        <taxon>Embryophyta</taxon>
        <taxon>Tracheophyta</taxon>
        <taxon>Spermatophyta</taxon>
        <taxon>Magnoliopsida</taxon>
        <taxon>eudicotyledons</taxon>
        <taxon>Gunneridae</taxon>
        <taxon>Pentapetalae</taxon>
        <taxon>asterids</taxon>
        <taxon>campanulids</taxon>
        <taxon>Asterales</taxon>
        <taxon>Asteraceae</taxon>
        <taxon>Asteroideae</taxon>
        <taxon>Anthemideae</taxon>
        <taxon>Anthemidinae</taxon>
        <taxon>Tanacetum</taxon>
    </lineage>
</organism>
<evidence type="ECO:0000313" key="5">
    <source>
        <dbReference type="EMBL" id="GEU44366.1"/>
    </source>
</evidence>
<comment type="cofactor">
    <cofactor evidence="1">
        <name>Mg(2+)</name>
        <dbReference type="ChEBI" id="CHEBI:18420"/>
    </cofactor>
</comment>
<keyword evidence="1" id="KW-0378">Hydrolase</keyword>
<dbReference type="GO" id="GO:0016787">
    <property type="term" value="F:hydrolase activity"/>
    <property type="evidence" value="ECO:0007669"/>
    <property type="project" value="UniProtKB-KW"/>
</dbReference>
<dbReference type="Pfam" id="PF05970">
    <property type="entry name" value="PIF1"/>
    <property type="match status" value="1"/>
</dbReference>
<keyword evidence="1" id="KW-0234">DNA repair</keyword>
<dbReference type="AlphaFoldDB" id="A0A6L2K4U1"/>
<evidence type="ECO:0000259" key="3">
    <source>
        <dbReference type="Pfam" id="PF05970"/>
    </source>
</evidence>
<reference evidence="5" key="1">
    <citation type="journal article" date="2019" name="Sci. Rep.">
        <title>Draft genome of Tanacetum cinerariifolium, the natural source of mosquito coil.</title>
        <authorList>
            <person name="Yamashiro T."/>
            <person name="Shiraishi A."/>
            <person name="Satake H."/>
            <person name="Nakayama K."/>
        </authorList>
    </citation>
    <scope>NUCLEOTIDE SEQUENCE</scope>
</reference>
<dbReference type="GO" id="GO:0006310">
    <property type="term" value="P:DNA recombination"/>
    <property type="evidence" value="ECO:0007669"/>
    <property type="project" value="UniProtKB-KW"/>
</dbReference>
<dbReference type="InterPro" id="IPR027417">
    <property type="entry name" value="P-loop_NTPase"/>
</dbReference>
<dbReference type="InterPro" id="IPR049163">
    <property type="entry name" value="Pif1-like_2B_dom"/>
</dbReference>
<gene>
    <name evidence="5" type="ORF">Tci_016344</name>
</gene>
<dbReference type="SUPFAM" id="SSF52540">
    <property type="entry name" value="P-loop containing nucleoside triphosphate hydrolases"/>
    <property type="match status" value="1"/>
</dbReference>
<feature type="compositionally biased region" description="Polar residues" evidence="2">
    <location>
        <begin position="574"/>
        <end position="607"/>
    </location>
</feature>
<dbReference type="EC" id="5.6.2.3" evidence="1"/>
<dbReference type="EMBL" id="BKCJ010001837">
    <property type="protein sequence ID" value="GEU44366.1"/>
    <property type="molecule type" value="Genomic_DNA"/>
</dbReference>
<comment type="caution">
    <text evidence="5">The sequence shown here is derived from an EMBL/GenBank/DDBJ whole genome shotgun (WGS) entry which is preliminary data.</text>
</comment>
<evidence type="ECO:0000256" key="1">
    <source>
        <dbReference type="RuleBase" id="RU363044"/>
    </source>
</evidence>
<comment type="catalytic activity">
    <reaction evidence="1">
        <text>ATP + H2O = ADP + phosphate + H(+)</text>
        <dbReference type="Rhea" id="RHEA:13065"/>
        <dbReference type="ChEBI" id="CHEBI:15377"/>
        <dbReference type="ChEBI" id="CHEBI:15378"/>
        <dbReference type="ChEBI" id="CHEBI:30616"/>
        <dbReference type="ChEBI" id="CHEBI:43474"/>
        <dbReference type="ChEBI" id="CHEBI:456216"/>
        <dbReference type="EC" id="5.6.2.3"/>
    </reaction>
</comment>
<dbReference type="GO" id="GO:0006281">
    <property type="term" value="P:DNA repair"/>
    <property type="evidence" value="ECO:0007669"/>
    <property type="project" value="UniProtKB-KW"/>
</dbReference>
<dbReference type="GO" id="GO:0005524">
    <property type="term" value="F:ATP binding"/>
    <property type="evidence" value="ECO:0007669"/>
    <property type="project" value="UniProtKB-KW"/>
</dbReference>
<sequence>MSLDPAFEHSSQSRVRSLLYTIEFQKRSLPHFHSLLWVSPSTKVWQDNDVEKYILAELPDPTQDPDGYRIISELMMHGSCGYANKNASCMKDGNKCNQNFSKPYCDATYIDKDGFIHYRRRDTNINIERQEGTDRVVANITTPIGASASTSNTQSIHIDEIKNFVEGGYIGPHEVCWRILEFPIHYRDPAVLTLVVHLENMQQIRFRSKDNLQAIVDNPTKKKTTLTEFKVYTLHQNMHLSRPKIIAHEKQHIQRFSSWLLDIGDGNIGEPDVENSLMTQISNELCIPNGDTSMRELIHFVYDTQTFQRSNAKDLQKKVIVCPKNETADTINSHILSLLNEQERVYLSSDEATHHGNNGGETELLYPNEYLNSLNFPGLPRHKLQLKVGAPIILLRNLNLIGDLCNETRMIVTQLLNKVIEARIITGTRISEKVFLPRISLINRDLEMPFVFKRKKFLVKLSYAMTINKIQGQSLEKIGIFLPEPVFAHGQLYVALSRATSPEDLKIQIKNQPKAHIFAPDCNELVNPVENKDDHCFPDALKQFENTTYIFQYHFGKKARPGHPNFSLDAAFKTSPQPLQNLPGPDSTTSTSQEVLQQTTFAATPTPSEIDPHELTKDVAKVQRRQRK</sequence>
<evidence type="ECO:0000256" key="2">
    <source>
        <dbReference type="SAM" id="MobiDB-lite"/>
    </source>
</evidence>
<feature type="region of interest" description="Disordered" evidence="2">
    <location>
        <begin position="566"/>
        <end position="628"/>
    </location>
</feature>
<dbReference type="GO" id="GO:0000723">
    <property type="term" value="P:telomere maintenance"/>
    <property type="evidence" value="ECO:0007669"/>
    <property type="project" value="InterPro"/>
</dbReference>
<proteinExistence type="inferred from homology"/>
<accession>A0A6L2K4U1</accession>
<dbReference type="PANTHER" id="PTHR10492">
    <property type="match status" value="1"/>
</dbReference>
<dbReference type="PANTHER" id="PTHR10492:SF96">
    <property type="entry name" value="ATP-DEPENDENT DNA HELICASE"/>
    <property type="match status" value="1"/>
</dbReference>
<keyword evidence="1" id="KW-0233">DNA recombination</keyword>
<dbReference type="CDD" id="cd18809">
    <property type="entry name" value="SF1_C_RecD"/>
    <property type="match status" value="1"/>
</dbReference>
<feature type="domain" description="DNA helicase Pif1-like DEAD-box helicase" evidence="3">
    <location>
        <begin position="213"/>
        <end position="272"/>
    </location>
</feature>
<feature type="domain" description="DNA helicase Pif1-like 2B" evidence="4">
    <location>
        <begin position="369"/>
        <end position="415"/>
    </location>
</feature>
<comment type="similarity">
    <text evidence="1">Belongs to the helicase family.</text>
</comment>
<keyword evidence="1 5" id="KW-0347">Helicase</keyword>
<keyword evidence="1" id="KW-0547">Nucleotide-binding</keyword>
<name>A0A6L2K4U1_TANCI</name>
<feature type="compositionally biased region" description="Basic and acidic residues" evidence="2">
    <location>
        <begin position="610"/>
        <end position="621"/>
    </location>
</feature>
<dbReference type="GO" id="GO:0043139">
    <property type="term" value="F:5'-3' DNA helicase activity"/>
    <property type="evidence" value="ECO:0007669"/>
    <property type="project" value="UniProtKB-EC"/>
</dbReference>
<dbReference type="InterPro" id="IPR010285">
    <property type="entry name" value="DNA_helicase_pif1-like_DEAD"/>
</dbReference>
<keyword evidence="1" id="KW-0067">ATP-binding</keyword>
<evidence type="ECO:0000259" key="4">
    <source>
        <dbReference type="Pfam" id="PF21530"/>
    </source>
</evidence>
<keyword evidence="1" id="KW-0227">DNA damage</keyword>
<dbReference type="FunFam" id="3.40.50.300:FF:002884">
    <property type="entry name" value="ATP-dependent DNA helicase"/>
    <property type="match status" value="1"/>
</dbReference>